<proteinExistence type="inferred from homology"/>
<dbReference type="RefSeq" id="WP_345137549.1">
    <property type="nucleotide sequence ID" value="NZ_BAABAT010000041.1"/>
</dbReference>
<dbReference type="Pfam" id="PF17853">
    <property type="entry name" value="GGDEF_2"/>
    <property type="match status" value="1"/>
</dbReference>
<comment type="caution">
    <text evidence="5">The sequence shown here is derived from an EMBL/GenBank/DDBJ whole genome shotgun (WGS) entry which is preliminary data.</text>
</comment>
<organism evidence="5 6">
    <name type="scientific">Dactylosporangium darangshiense</name>
    <dbReference type="NCBI Taxonomy" id="579108"/>
    <lineage>
        <taxon>Bacteria</taxon>
        <taxon>Bacillati</taxon>
        <taxon>Actinomycetota</taxon>
        <taxon>Actinomycetes</taxon>
        <taxon>Micromonosporales</taxon>
        <taxon>Micromonosporaceae</taxon>
        <taxon>Dactylosporangium</taxon>
    </lineage>
</organism>
<evidence type="ECO:0000313" key="5">
    <source>
        <dbReference type="EMBL" id="GAA4260644.1"/>
    </source>
</evidence>
<dbReference type="InterPro" id="IPR025736">
    <property type="entry name" value="PucR_C-HTH_dom"/>
</dbReference>
<feature type="domain" description="CdaR GGDEF-like" evidence="4">
    <location>
        <begin position="259"/>
        <end position="370"/>
    </location>
</feature>
<dbReference type="Proteomes" id="UP001500620">
    <property type="component" value="Unassembled WGS sequence"/>
</dbReference>
<reference evidence="6" key="1">
    <citation type="journal article" date="2019" name="Int. J. Syst. Evol. Microbiol.">
        <title>The Global Catalogue of Microorganisms (GCM) 10K type strain sequencing project: providing services to taxonomists for standard genome sequencing and annotation.</title>
        <authorList>
            <consortium name="The Broad Institute Genomics Platform"/>
            <consortium name="The Broad Institute Genome Sequencing Center for Infectious Disease"/>
            <person name="Wu L."/>
            <person name="Ma J."/>
        </authorList>
    </citation>
    <scope>NUCLEOTIDE SEQUENCE [LARGE SCALE GENOMIC DNA]</scope>
    <source>
        <strain evidence="6">JCM 17441</strain>
    </source>
</reference>
<dbReference type="InterPro" id="IPR012914">
    <property type="entry name" value="PucR_dom"/>
</dbReference>
<gene>
    <name evidence="5" type="ORF">GCM10022255_090110</name>
</gene>
<dbReference type="Pfam" id="PF07905">
    <property type="entry name" value="PucR"/>
    <property type="match status" value="1"/>
</dbReference>
<feature type="domain" description="PucR C-terminal helix-turn-helix" evidence="3">
    <location>
        <begin position="418"/>
        <end position="476"/>
    </location>
</feature>
<dbReference type="EMBL" id="BAABAT010000041">
    <property type="protein sequence ID" value="GAA4260644.1"/>
    <property type="molecule type" value="Genomic_DNA"/>
</dbReference>
<dbReference type="PANTHER" id="PTHR33744:SF1">
    <property type="entry name" value="DNA-BINDING TRANSCRIPTIONAL ACTIVATOR ADER"/>
    <property type="match status" value="1"/>
</dbReference>
<evidence type="ECO:0000259" key="2">
    <source>
        <dbReference type="Pfam" id="PF07905"/>
    </source>
</evidence>
<dbReference type="PANTHER" id="PTHR33744">
    <property type="entry name" value="CARBOHYDRATE DIACID REGULATOR"/>
    <property type="match status" value="1"/>
</dbReference>
<dbReference type="Pfam" id="PF13556">
    <property type="entry name" value="HTH_30"/>
    <property type="match status" value="1"/>
</dbReference>
<dbReference type="InterPro" id="IPR041522">
    <property type="entry name" value="CdaR_GGDEF"/>
</dbReference>
<comment type="similarity">
    <text evidence="1">Belongs to the CdaR family.</text>
</comment>
<dbReference type="InterPro" id="IPR042070">
    <property type="entry name" value="PucR_C-HTH_sf"/>
</dbReference>
<dbReference type="Gene3D" id="1.10.10.2840">
    <property type="entry name" value="PucR C-terminal helix-turn-helix domain"/>
    <property type="match status" value="1"/>
</dbReference>
<feature type="domain" description="Purine catabolism PurC-like" evidence="2">
    <location>
        <begin position="7"/>
        <end position="123"/>
    </location>
</feature>
<sequence length="479" mass="50666">MSVRLTDLLADDGLSLVVQAGSRADLQREVRWCAVTELDDPRHWLQGGELVLTTGLRQRTAAAQRQFVRRVAERGVAAIGFGTGLTHRVVPPATIAAADAAGLPILEVPYETPFIAVDRLVADRVFAAHYGRQRALLRMHDELTRALLSGGGLAGMVEGLRRMVGAPVGVVDAYGHVFASAPPGLPWPSGAARQDPVEVGGTVEAALCTGPVAGGQDDILPYAASLVGLELARRQAVLAGRRELIGHLVEDIVRTTIAPAEAERRLLAFGVDVSHPYTVVLATSPDVAGLRALPGSVYPLAETGVEPVATAHLDDHLVVLVGRSPSAADVAAKTLAYVAQLGDGARVGVGGAYSGVHGLRWSFYEAREALSRGPGINGREPLSLPGLLLASDDLPLADLGREVLAPLLDFDAASGAALVETLRVYLAEDGSVAKVAARLYVHRNTVRYRLEQIERLTGRRLTSTADRVQLWLALHAVSL</sequence>
<keyword evidence="6" id="KW-1185">Reference proteome</keyword>
<evidence type="ECO:0000259" key="4">
    <source>
        <dbReference type="Pfam" id="PF17853"/>
    </source>
</evidence>
<protein>
    <submittedName>
        <fullName evidence="5">PucR family transcriptional regulator</fullName>
    </submittedName>
</protein>
<evidence type="ECO:0000259" key="3">
    <source>
        <dbReference type="Pfam" id="PF13556"/>
    </source>
</evidence>
<accession>A0ABP8DNX8</accession>
<name>A0ABP8DNX8_9ACTN</name>
<dbReference type="InterPro" id="IPR051448">
    <property type="entry name" value="CdaR-like_regulators"/>
</dbReference>
<evidence type="ECO:0000256" key="1">
    <source>
        <dbReference type="ARBA" id="ARBA00006754"/>
    </source>
</evidence>
<evidence type="ECO:0000313" key="6">
    <source>
        <dbReference type="Proteomes" id="UP001500620"/>
    </source>
</evidence>